<evidence type="ECO:0000313" key="2">
    <source>
        <dbReference type="EMBL" id="EZP84644.1"/>
    </source>
</evidence>
<protein>
    <recommendedName>
        <fullName evidence="4">Glycosyltransferase RgtA/B/C/D-like domain-containing protein</fullName>
    </recommendedName>
</protein>
<feature type="transmembrane region" description="Helical" evidence="1">
    <location>
        <begin position="290"/>
        <end position="312"/>
    </location>
</feature>
<gene>
    <name evidence="2" type="ORF">BV97_00400</name>
</gene>
<feature type="transmembrane region" description="Helical" evidence="1">
    <location>
        <begin position="95"/>
        <end position="116"/>
    </location>
</feature>
<dbReference type="eggNOG" id="COG4993">
    <property type="taxonomic scope" value="Bacteria"/>
</dbReference>
<evidence type="ECO:0008006" key="4">
    <source>
        <dbReference type="Google" id="ProtNLM"/>
    </source>
</evidence>
<proteinExistence type="predicted"/>
<organism evidence="2 3">
    <name type="scientific">Novosphingobium resinovorum</name>
    <dbReference type="NCBI Taxonomy" id="158500"/>
    <lineage>
        <taxon>Bacteria</taxon>
        <taxon>Pseudomonadati</taxon>
        <taxon>Pseudomonadota</taxon>
        <taxon>Alphaproteobacteria</taxon>
        <taxon>Sphingomonadales</taxon>
        <taxon>Sphingomonadaceae</taxon>
        <taxon>Novosphingobium</taxon>
    </lineage>
</organism>
<feature type="transmembrane region" description="Helical" evidence="1">
    <location>
        <begin position="264"/>
        <end position="283"/>
    </location>
</feature>
<feature type="transmembrane region" description="Helical" evidence="1">
    <location>
        <begin position="69"/>
        <end position="88"/>
    </location>
</feature>
<name>A0A031K5Y9_9SPHN</name>
<comment type="caution">
    <text evidence="2">The sequence shown here is derived from an EMBL/GenBank/DDBJ whole genome shotgun (WGS) entry which is preliminary data.</text>
</comment>
<evidence type="ECO:0000256" key="1">
    <source>
        <dbReference type="SAM" id="Phobius"/>
    </source>
</evidence>
<sequence length="507" mass="54907">MALMPKLDDRTPIPRWRMLMPAMVALAFLPVLLAPVPGFVDMPSHMARHHVLANITADPALSRMFAVHWQWIANLGADLPSVLLAPLLGSERATLVVGALLAPLTVMGLFQLSRAAHGRVSASAFVALPFAMHQAWMWGFLNYCMGIGLALLVAAWLYTRPRESGREQVILAVAALVVWTAHMASWVVLLILAAGNELGKLGSWREVWPAMRRNLVLLVPVMPLLLWRSEAAGQGGGPAYVDFVNTKIVVFASVLRGTDKLVDIGLLAALACVSGVALLWASGRRLERRLLVSGVLLAFAAVAAPTTILNAWGTDLRTAPIALLVLVLAITPSARPERERLIVMAGIALFCVRVGTVTRDWVRHGHVLEQRLKLLGAVPRGGRVGYLWAAPDCGFPWRLVPDEKLGSYALTRRDAYVNTLFMVDNAKLMTVRDPLLAQRWSGGTQDVAPLCPQNRPDLAAMNGKIAAMRADGFDAVWVSGGIPADLPPPPGFVVAKRAGGDTLFVRR</sequence>
<accession>A0A031K5Y9</accession>
<evidence type="ECO:0000313" key="3">
    <source>
        <dbReference type="Proteomes" id="UP000024329"/>
    </source>
</evidence>
<feature type="transmembrane region" description="Helical" evidence="1">
    <location>
        <begin position="136"/>
        <end position="158"/>
    </location>
</feature>
<dbReference type="Proteomes" id="UP000024329">
    <property type="component" value="Unassembled WGS sequence"/>
</dbReference>
<dbReference type="EMBL" id="JFYZ01000001">
    <property type="protein sequence ID" value="EZP84644.1"/>
    <property type="molecule type" value="Genomic_DNA"/>
</dbReference>
<dbReference type="STRING" id="158500.BES08_02065"/>
<dbReference type="AlphaFoldDB" id="A0A031K5Y9"/>
<keyword evidence="1" id="KW-0472">Membrane</keyword>
<reference evidence="2 3" key="1">
    <citation type="submission" date="2014-03" db="EMBL/GenBank/DDBJ databases">
        <title>Whole genome sequence of Novosphingobium resinovorum KF1.</title>
        <authorList>
            <person name="Gan H.M."/>
            <person name="Gan H.Y."/>
            <person name="Chew T.H."/>
            <person name="Savka M.A."/>
        </authorList>
    </citation>
    <scope>NUCLEOTIDE SEQUENCE [LARGE SCALE GENOMIC DNA]</scope>
    <source>
        <strain evidence="2 3">KF1</strain>
    </source>
</reference>
<feature type="transmembrane region" description="Helical" evidence="1">
    <location>
        <begin position="170"/>
        <end position="195"/>
    </location>
</feature>
<dbReference type="PATRIC" id="fig|158500.4.peg.412"/>
<keyword evidence="1" id="KW-0812">Transmembrane</keyword>
<keyword evidence="1" id="KW-1133">Transmembrane helix</keyword>